<keyword evidence="1" id="KW-0472">Membrane</keyword>
<dbReference type="Gene3D" id="2.60.40.10">
    <property type="entry name" value="Immunoglobulins"/>
    <property type="match status" value="1"/>
</dbReference>
<keyword evidence="1" id="KW-0812">Transmembrane</keyword>
<feature type="transmembrane region" description="Helical" evidence="1">
    <location>
        <begin position="407"/>
        <end position="427"/>
    </location>
</feature>
<evidence type="ECO:0000313" key="4">
    <source>
        <dbReference type="Proteomes" id="UP000823877"/>
    </source>
</evidence>
<gene>
    <name evidence="3" type="ORF">IAA37_04400</name>
</gene>
<dbReference type="Pfam" id="PF07705">
    <property type="entry name" value="CARDB"/>
    <property type="match status" value="1"/>
</dbReference>
<proteinExistence type="predicted"/>
<evidence type="ECO:0000259" key="2">
    <source>
        <dbReference type="Pfam" id="PF07705"/>
    </source>
</evidence>
<accession>A0A9D2MIJ7</accession>
<keyword evidence="1" id="KW-1133">Transmembrane helix</keyword>
<name>A0A9D2MIJ7_9FIRM</name>
<dbReference type="PANTHER" id="PTHR35902:SF3">
    <property type="entry name" value="NPCBM-ASSOCIATED, NEW3 DOMAIN OF ALPHA-GALACTOSIDASE"/>
    <property type="match status" value="1"/>
</dbReference>
<dbReference type="InterPro" id="IPR011635">
    <property type="entry name" value="CARDB"/>
</dbReference>
<reference evidence="3" key="1">
    <citation type="journal article" date="2021" name="PeerJ">
        <title>Extensive microbial diversity within the chicken gut microbiome revealed by metagenomics and culture.</title>
        <authorList>
            <person name="Gilroy R."/>
            <person name="Ravi A."/>
            <person name="Getino M."/>
            <person name="Pursley I."/>
            <person name="Horton D.L."/>
            <person name="Alikhan N.F."/>
            <person name="Baker D."/>
            <person name="Gharbi K."/>
            <person name="Hall N."/>
            <person name="Watson M."/>
            <person name="Adriaenssens E.M."/>
            <person name="Foster-Nyarko E."/>
            <person name="Jarju S."/>
            <person name="Secka A."/>
            <person name="Antonio M."/>
            <person name="Oren A."/>
            <person name="Chaudhuri R.R."/>
            <person name="La Ragione R."/>
            <person name="Hildebrand F."/>
            <person name="Pallen M.J."/>
        </authorList>
    </citation>
    <scope>NUCLEOTIDE SEQUENCE</scope>
    <source>
        <strain evidence="3">CHK188-16595</strain>
    </source>
</reference>
<organism evidence="3 4">
    <name type="scientific">Candidatus Eubacterium faecale</name>
    <dbReference type="NCBI Taxonomy" id="2838568"/>
    <lineage>
        <taxon>Bacteria</taxon>
        <taxon>Bacillati</taxon>
        <taxon>Bacillota</taxon>
        <taxon>Clostridia</taxon>
        <taxon>Eubacteriales</taxon>
        <taxon>Eubacteriaceae</taxon>
        <taxon>Eubacterium</taxon>
    </lineage>
</organism>
<dbReference type="EMBL" id="DWXN01000010">
    <property type="protein sequence ID" value="HJB74899.1"/>
    <property type="molecule type" value="Genomic_DNA"/>
</dbReference>
<evidence type="ECO:0000256" key="1">
    <source>
        <dbReference type="SAM" id="Phobius"/>
    </source>
</evidence>
<evidence type="ECO:0000313" key="3">
    <source>
        <dbReference type="EMBL" id="HJB74899.1"/>
    </source>
</evidence>
<reference evidence="3" key="2">
    <citation type="submission" date="2021-04" db="EMBL/GenBank/DDBJ databases">
        <authorList>
            <person name="Gilroy R."/>
        </authorList>
    </citation>
    <scope>NUCLEOTIDE SEQUENCE</scope>
    <source>
        <strain evidence="3">CHK188-16595</strain>
    </source>
</reference>
<dbReference type="AlphaFoldDB" id="A0A9D2MIJ7"/>
<feature type="domain" description="CARDB" evidence="2">
    <location>
        <begin position="286"/>
        <end position="370"/>
    </location>
</feature>
<dbReference type="InterPro" id="IPR013783">
    <property type="entry name" value="Ig-like_fold"/>
</dbReference>
<sequence length="443" mass="46913">MKKLSTITALLAALILVFIPVLSFGAEPQPSQNLSPALIAAGFTADKSSVSPGETVKLDFKIKNTSSVLDVRNVNIRLSGGEALIVNGGSDSVYADKIAKNATYSFSKTFYCSPQAAGGVYPVALSATYEYFDGGEKLSGTAEINYSVHVSQSAVSASLTPQILISNYSYGGDYVSGGAVFDLNFTLKNTSKKIAVQNVVVKLSGGEVFVPDGATDTDYAEKLSSELRFSKKMKCAGAAASGVYPVTVSVSYEYFDGGEKVSQSAELSMSVRVQQPESVAFGQIALSGQSVPVNQEQDCAFSVINSGKSAIANGWVKLLDADGNELTSAYIGNIEAGGQFASNYTLPVTFKQAGAQNLTLVFDYENDAGEPKSVSKDFSVTAQQQEDPYAELQAQNEVTQGEGDYTLFYLIGAVLAVVILVVVLLVVKRRKSKKGGEEPDEEI</sequence>
<comment type="caution">
    <text evidence="3">The sequence shown here is derived from an EMBL/GenBank/DDBJ whole genome shotgun (WGS) entry which is preliminary data.</text>
</comment>
<protein>
    <recommendedName>
        <fullName evidence="2">CARDB domain-containing protein</fullName>
    </recommendedName>
</protein>
<dbReference type="PANTHER" id="PTHR35902">
    <property type="entry name" value="S-LAYER DOMAIN-LIKE PROTEIN-RELATED"/>
    <property type="match status" value="1"/>
</dbReference>
<dbReference type="Proteomes" id="UP000823877">
    <property type="component" value="Unassembled WGS sequence"/>
</dbReference>